<feature type="transmembrane region" description="Helical" evidence="2">
    <location>
        <begin position="57"/>
        <end position="75"/>
    </location>
</feature>
<dbReference type="GO" id="GO:0007166">
    <property type="term" value="P:cell surface receptor signaling pathway"/>
    <property type="evidence" value="ECO:0007669"/>
    <property type="project" value="TreeGrafter"/>
</dbReference>
<dbReference type="GeneTree" id="ENSGT00390000015662"/>
<dbReference type="GO" id="GO:0005886">
    <property type="term" value="C:plasma membrane"/>
    <property type="evidence" value="ECO:0007669"/>
    <property type="project" value="TreeGrafter"/>
</dbReference>
<keyword evidence="2" id="KW-0472">Membrane</keyword>
<dbReference type="PANTHER" id="PTHR23320:SF42">
    <property type="entry name" value="MEMBRANE-SPANNING 4-DOMAINS SUBFAMILY A MEMBER 13"/>
    <property type="match status" value="1"/>
</dbReference>
<keyword evidence="2" id="KW-0812">Transmembrane</keyword>
<proteinExistence type="predicted"/>
<dbReference type="PANTHER" id="PTHR23320">
    <property type="entry name" value="MEMBRANE-SPANNING 4-DOMAINS SUBFAMILY A MS4A -RELATED"/>
    <property type="match status" value="1"/>
</dbReference>
<accession>A0A4X2JXU6</accession>
<evidence type="ECO:0000256" key="1">
    <source>
        <dbReference type="SAM" id="MobiDB-lite"/>
    </source>
</evidence>
<dbReference type="InterPro" id="IPR030417">
    <property type="entry name" value="MS4A"/>
</dbReference>
<feature type="region of interest" description="Disordered" evidence="1">
    <location>
        <begin position="164"/>
        <end position="214"/>
    </location>
</feature>
<feature type="transmembrane region" description="Helical" evidence="2">
    <location>
        <begin position="87"/>
        <end position="108"/>
    </location>
</feature>
<keyword evidence="4" id="KW-1185">Reference proteome</keyword>
<keyword evidence="2" id="KW-1133">Transmembrane helix</keyword>
<dbReference type="RefSeq" id="XP_027714695.1">
    <property type="nucleotide sequence ID" value="XM_027858894.1"/>
</dbReference>
<feature type="compositionally biased region" description="Basic and acidic residues" evidence="1">
    <location>
        <begin position="195"/>
        <end position="214"/>
    </location>
</feature>
<organism evidence="3 4">
    <name type="scientific">Vombatus ursinus</name>
    <name type="common">Common wombat</name>
    <dbReference type="NCBI Taxonomy" id="29139"/>
    <lineage>
        <taxon>Eukaryota</taxon>
        <taxon>Metazoa</taxon>
        <taxon>Chordata</taxon>
        <taxon>Craniata</taxon>
        <taxon>Vertebrata</taxon>
        <taxon>Euteleostomi</taxon>
        <taxon>Mammalia</taxon>
        <taxon>Metatheria</taxon>
        <taxon>Diprotodontia</taxon>
        <taxon>Vombatidae</taxon>
        <taxon>Vombatus</taxon>
    </lineage>
</organism>
<evidence type="ECO:0000256" key="2">
    <source>
        <dbReference type="SAM" id="Phobius"/>
    </source>
</evidence>
<dbReference type="GeneID" id="114040729"/>
<dbReference type="CTD" id="503497"/>
<name>A0A4X2JXU6_VOMUR</name>
<dbReference type="AlphaFoldDB" id="A0A4X2JXU6"/>
<dbReference type="OrthoDB" id="9451513at2759"/>
<protein>
    <submittedName>
        <fullName evidence="3">Uncharacterized protein</fullName>
    </submittedName>
</protein>
<feature type="compositionally biased region" description="Acidic residues" evidence="1">
    <location>
        <begin position="178"/>
        <end position="194"/>
    </location>
</feature>
<feature type="transmembrane region" description="Helical" evidence="2">
    <location>
        <begin position="129"/>
        <end position="154"/>
    </location>
</feature>
<gene>
    <name evidence="3" type="primary">MS4A13</name>
</gene>
<dbReference type="Proteomes" id="UP000314987">
    <property type="component" value="Unassembled WGS sequence"/>
</dbReference>
<dbReference type="Ensembl" id="ENSVURT00010005092.1">
    <property type="protein sequence ID" value="ENSVURP00010004484.1"/>
    <property type="gene ID" value="ENSVURG00010003563.1"/>
</dbReference>
<evidence type="ECO:0000313" key="4">
    <source>
        <dbReference type="Proteomes" id="UP000314987"/>
    </source>
</evidence>
<reference evidence="3" key="2">
    <citation type="submission" date="2025-08" db="UniProtKB">
        <authorList>
            <consortium name="Ensembl"/>
        </authorList>
    </citation>
    <scope>IDENTIFICATION</scope>
</reference>
<evidence type="ECO:0000313" key="3">
    <source>
        <dbReference type="Ensembl" id="ENSVURP00010004484.1"/>
    </source>
</evidence>
<reference evidence="4" key="1">
    <citation type="submission" date="2018-12" db="EMBL/GenBank/DDBJ databases">
        <authorList>
            <person name="Yazar S."/>
        </authorList>
    </citation>
    <scope>NUCLEOTIDE SEQUENCE [LARGE SCALE GENOMIC DNA]</scope>
</reference>
<reference evidence="3" key="3">
    <citation type="submission" date="2025-09" db="UniProtKB">
        <authorList>
            <consortium name="Ensembl"/>
        </authorList>
    </citation>
    <scope>IDENTIFICATION</scope>
</reference>
<sequence>MPVFPVESLSLLDSLVLGAVQIMTSSFHLLMWYFLFDLYSQQHKGYFGMYNPITYRVQYPSWAISFLVSGILSVSEATYSSVHSRKLAFFGNIVSASVASVGIILIIIELCMEEELSYKNFSRANVGRMVSMILLITSLLEFSLTFTYVCYVFYNWDSLMQENTPEGGTSCSVKEVSYPEEEERDNSDEDGEDKEEVREEDGERKEELKEETAL</sequence>
<feature type="transmembrane region" description="Helical" evidence="2">
    <location>
        <begin position="15"/>
        <end position="36"/>
    </location>
</feature>